<evidence type="ECO:0000313" key="2">
    <source>
        <dbReference type="EMBL" id="CAL6050698.1"/>
    </source>
</evidence>
<dbReference type="Proteomes" id="UP001642409">
    <property type="component" value="Unassembled WGS sequence"/>
</dbReference>
<reference evidence="2 3" key="2">
    <citation type="submission" date="2024-07" db="EMBL/GenBank/DDBJ databases">
        <authorList>
            <person name="Akdeniz Z."/>
        </authorList>
    </citation>
    <scope>NUCLEOTIDE SEQUENCE [LARGE SCALE GENOMIC DNA]</scope>
</reference>
<reference evidence="1" key="1">
    <citation type="submission" date="2023-06" db="EMBL/GenBank/DDBJ databases">
        <authorList>
            <person name="Kurt Z."/>
        </authorList>
    </citation>
    <scope>NUCLEOTIDE SEQUENCE</scope>
</reference>
<accession>A0AA86UY46</accession>
<proteinExistence type="predicted"/>
<evidence type="ECO:0000313" key="3">
    <source>
        <dbReference type="Proteomes" id="UP001642409"/>
    </source>
</evidence>
<protein>
    <submittedName>
        <fullName evidence="2">Hypothetical_protein</fullName>
    </submittedName>
</protein>
<keyword evidence="3" id="KW-1185">Reference proteome</keyword>
<organism evidence="1">
    <name type="scientific">Hexamita inflata</name>
    <dbReference type="NCBI Taxonomy" id="28002"/>
    <lineage>
        <taxon>Eukaryota</taxon>
        <taxon>Metamonada</taxon>
        <taxon>Diplomonadida</taxon>
        <taxon>Hexamitidae</taxon>
        <taxon>Hexamitinae</taxon>
        <taxon>Hexamita</taxon>
    </lineage>
</organism>
<name>A0AA86UY46_9EUKA</name>
<dbReference type="EMBL" id="CATOUU010001054">
    <property type="protein sequence ID" value="CAI9969191.1"/>
    <property type="molecule type" value="Genomic_DNA"/>
</dbReference>
<dbReference type="AlphaFoldDB" id="A0AA86UY46"/>
<dbReference type="EMBL" id="CAXDID020000185">
    <property type="protein sequence ID" value="CAL6050698.1"/>
    <property type="molecule type" value="Genomic_DNA"/>
</dbReference>
<comment type="caution">
    <text evidence="1">The sequence shown here is derived from an EMBL/GenBank/DDBJ whole genome shotgun (WGS) entry which is preliminary data.</text>
</comment>
<sequence length="140" mass="16519">MAECLYRSRPNGSATFLLQFVYGSMQHGQSTHLHHSQQRKVITGRKVDAAEQNFNGNFRKCDQSYFRRSGIWYGEQIRMQKRDKDGLQGFIIELDQNGRRWSVHEYCSWASGRADFRQCNCIKCFVELLQFNSTYFSKRV</sequence>
<evidence type="ECO:0000313" key="1">
    <source>
        <dbReference type="EMBL" id="CAI9969191.1"/>
    </source>
</evidence>
<gene>
    <name evidence="2" type="ORF">HINF_LOCUS44014</name>
    <name evidence="1" type="ORF">HINF_LOCUS56836</name>
</gene>